<gene>
    <name evidence="1" type="ORF">ATNIH1004_007259</name>
</gene>
<name>A0A5M9MFU3_9EURO</name>
<dbReference type="GeneID" id="54329961"/>
<evidence type="ECO:0000313" key="1">
    <source>
        <dbReference type="EMBL" id="KAA8645838.1"/>
    </source>
</evidence>
<reference evidence="1 2" key="1">
    <citation type="submission" date="2019-08" db="EMBL/GenBank/DDBJ databases">
        <title>The genome sequence of a newly discovered highly antifungal drug resistant Aspergillus species, Aspergillus tanneri NIH 1004.</title>
        <authorList>
            <person name="Mounaud S."/>
            <person name="Singh I."/>
            <person name="Joardar V."/>
            <person name="Pakala S."/>
            <person name="Pakala S."/>
            <person name="Venepally P."/>
            <person name="Chung J.K."/>
            <person name="Losada L."/>
            <person name="Nierman W.C."/>
        </authorList>
    </citation>
    <scope>NUCLEOTIDE SEQUENCE [LARGE SCALE GENOMIC DNA]</scope>
    <source>
        <strain evidence="1 2">NIH1004</strain>
    </source>
</reference>
<dbReference type="RefSeq" id="XP_033425199.1">
    <property type="nucleotide sequence ID" value="XM_033571884.1"/>
</dbReference>
<dbReference type="EMBL" id="QUQM01000007">
    <property type="protein sequence ID" value="KAA8645838.1"/>
    <property type="molecule type" value="Genomic_DNA"/>
</dbReference>
<dbReference type="Proteomes" id="UP000324241">
    <property type="component" value="Unassembled WGS sequence"/>
</dbReference>
<proteinExistence type="predicted"/>
<evidence type="ECO:0000313" key="2">
    <source>
        <dbReference type="Proteomes" id="UP000324241"/>
    </source>
</evidence>
<dbReference type="OrthoDB" id="3235083at2759"/>
<organism evidence="1 2">
    <name type="scientific">Aspergillus tanneri</name>
    <dbReference type="NCBI Taxonomy" id="1220188"/>
    <lineage>
        <taxon>Eukaryota</taxon>
        <taxon>Fungi</taxon>
        <taxon>Dikarya</taxon>
        <taxon>Ascomycota</taxon>
        <taxon>Pezizomycotina</taxon>
        <taxon>Eurotiomycetes</taxon>
        <taxon>Eurotiomycetidae</taxon>
        <taxon>Eurotiales</taxon>
        <taxon>Aspergillaceae</taxon>
        <taxon>Aspergillus</taxon>
        <taxon>Aspergillus subgen. Circumdati</taxon>
    </lineage>
</organism>
<accession>A0A5M9MFU3</accession>
<sequence>MGLDDATGSYLSHDRYRYDFVVATTQASINSGLKAWLSKSSQPIRYFCFLADEAGDPTVQTTLDDVLNKTGGIDPFTIPHGTATSDPRIVALTKARFAVGFKMQMGLPRGVPPKNLPVIADLVDEASNVTFNLLCSEFVIIQNTPGSSWTQGSWDVWTQGPGDAWYFETQVSLLTADLSKDLNTPYFNNHPDVKRELQNKLRNLSGTAFSLQQLLLDLSTAKMKRRPSIQGLPPGSKADLVLQRSFISIYAENAMEQGLPLLSVTAVVQKRDPSPLEMTDFERQVSPLKSQGAVIKNPTPEQRAATTLDHLCAVQNKTLPPTAGFEWNWVGVHDVTSQSGTISINRSAIGEYLRDQIVRTATKSCLIFECDVSVNALGVATYGWKKLPATAPDSANITQSGSNVIQIEYYQRGYDEDRCALGYADLGILSEYKGDVTFSGTSVVVKQIARVNVSACWSGTREAFDAFKLTATDTYKISVDQYGALKMTHTGRTETDDSQDPDVSGIVNFFTGVGDLCRAIKKSLANCTVLNIEAVPFHNLQNFVFPGSLVFTYNSAQFSEHQDLISSITYLDPRRSQRKKQEGDLAIAHTSDLMQNYVRGEIVSPTGKFEALQTSNGLSLLFSLDTHNVFRVIVEQSGTTATGWKVRDLSSQLLRDRFLGQNATVRHFGVAQSALDGSINMAMAVSADGTDTLFVSLQNDSSDMSWTEKPKWTPVPFDAIDSKPISITVAGILFAETTELDEYLVVDIDRPDLKRIKNIVRYHIDISRSTGRFWLKRDVPIDIENGSYQSCVGRQSRAYVDGVYTAGRTADMPQLVYVPLVNVWGQGPPLPIRLGLPGGVLPSAIATARYGSHSSRERFASTDLYAVSGTTLYRFAADAQSQDANGVPVVTSDVLSETTTLMAMTDGDVTTLWGKNGSNNVYYVSCETAHLAEPGSWSTPVPILTGIEHISAYMNLADGGNTIFATGGGKLVKLTQASRTMAKIWRPQEIKLEAPPHIPSAPVKSYTTTIHVTDPKANHTPVADIAVSVAADSRSPVYINGLYYVLGQAPTEIKTDSTGAITIVEATEDLNAAALSVSVPGANETEVINPMDIAAKKLTDLDSYDSLRNATVPETTTAGGVVGRVKRRPLVDSSVSRQDMETVAANLKRLKEVPASLPDSARSALPLQYLSGYPRVVPAQHFSRSLNDIGIAIGDLFRWLASGVEAVIDIIFDAVTDAWHFVAKIAGKVYRAILDTVDAIVGAIKWVFDKIKTAVGDLVRFVQFLFEWDDIRRAKDVIHNVTKLTLHHFAVDGLKTAKTQFDESFAKVEKTLNQWADIGDWSPLGPPAETPAQGSTVSPVKDHTSGSLLLANQFRNNAQEMTFDVPADVVLTREAESLIDILLDAVSKEGQALSTVYAKLQQVARDFKSKSVGDVLKAIAAILADGLLSSVQVVFDALVDVLASLAASAIKLLDTKVHVPVISDILNLLGIPDFSFLDLFTWIAAVGYTVVHKITYGEAPFPDTPKVRAIIAASDWKTLTNIISQDEPAHDGAIQKADGKDIVPPSLKATIFIACHATAGFSLFTGNFLNFFEAEFPTGDNPFSIPSAVMGIIAAGMQTGGDSLAAVYPVENEAVSKLSMAMGGISLTNKLFFSGPVQKLLGVKSTGFVGLMLNDGRATASIIDSVLVVPQLFVTGWHFYELSKKEVGAVRSAAIVGEVSNLGLYVSRVSYAAAVNLKDPISKQIPIGIMAASNAVAGGLQTAEAFIQAFLI</sequence>
<protein>
    <submittedName>
        <fullName evidence="1">Uncharacterized protein</fullName>
    </submittedName>
</protein>
<dbReference type="VEuPathDB" id="FungiDB:EYZ11_011398"/>
<comment type="caution">
    <text evidence="1">The sequence shown here is derived from an EMBL/GenBank/DDBJ whole genome shotgun (WGS) entry which is preliminary data.</text>
</comment>